<reference evidence="5" key="2">
    <citation type="submission" date="2016-10" db="EMBL/GenBank/DDBJ databases">
        <authorList>
            <person name="Varghese N."/>
            <person name="Submissions S."/>
        </authorList>
    </citation>
    <scope>NUCLEOTIDE SEQUENCE [LARGE SCALE GENOMIC DNA]</scope>
    <source>
        <strain evidence="5">MO64</strain>
    </source>
</reference>
<protein>
    <submittedName>
        <fullName evidence="3">Energy transducer TonB</fullName>
    </submittedName>
    <submittedName>
        <fullName evidence="4">TonB protein C-terminal</fullName>
    </submittedName>
</protein>
<dbReference type="EMBL" id="CP042807">
    <property type="protein sequence ID" value="QEE25768.1"/>
    <property type="molecule type" value="Genomic_DNA"/>
</dbReference>
<keyword evidence="5" id="KW-1185">Reference proteome</keyword>
<dbReference type="Pfam" id="PF03544">
    <property type="entry name" value="TonB_C"/>
    <property type="match status" value="1"/>
</dbReference>
<evidence type="ECO:0000313" key="3">
    <source>
        <dbReference type="EMBL" id="QEE25768.1"/>
    </source>
</evidence>
<evidence type="ECO:0000313" key="5">
    <source>
        <dbReference type="Proteomes" id="UP000198725"/>
    </source>
</evidence>
<sequence length="148" mass="15956">MNTTSRRLCQSLLLASAVLCTLPVLAQEARKVSPQQLYNYWIRLNTKVQVNMPNSGKNLLKPGCVAVSYLIGSDGVPLHVKVQKVVPASDLGPAAASAVTNFRYGPSLSNRSHNPVATYYVVPFNSPDDKAARDKLMAPCALPGYNQG</sequence>
<evidence type="ECO:0000256" key="1">
    <source>
        <dbReference type="SAM" id="SignalP"/>
    </source>
</evidence>
<dbReference type="Proteomes" id="UP000198725">
    <property type="component" value="Unassembled WGS sequence"/>
</dbReference>
<evidence type="ECO:0000259" key="2">
    <source>
        <dbReference type="PROSITE" id="PS52015"/>
    </source>
</evidence>
<dbReference type="EMBL" id="FOSR01000003">
    <property type="protein sequence ID" value="SFK46522.1"/>
    <property type="molecule type" value="Genomic_DNA"/>
</dbReference>
<dbReference type="PROSITE" id="PS52015">
    <property type="entry name" value="TONB_CTD"/>
    <property type="match status" value="1"/>
</dbReference>
<reference evidence="3 6" key="3">
    <citation type="submission" date="2019-08" db="EMBL/GenBank/DDBJ databases">
        <title>Complete genome sequence of Rhodanobacter glycinis strain T01E-68 isolated from tomato root.</title>
        <authorList>
            <person name="Weon H.-Y."/>
            <person name="Lee S.A."/>
        </authorList>
    </citation>
    <scope>NUCLEOTIDE SEQUENCE [LARGE SCALE GENOMIC DNA]</scope>
    <source>
        <strain evidence="3 6">T01E-68</strain>
    </source>
</reference>
<organism evidence="4 5">
    <name type="scientific">Rhodanobacter glycinis</name>
    <dbReference type="NCBI Taxonomy" id="582702"/>
    <lineage>
        <taxon>Bacteria</taxon>
        <taxon>Pseudomonadati</taxon>
        <taxon>Pseudomonadota</taxon>
        <taxon>Gammaproteobacteria</taxon>
        <taxon>Lysobacterales</taxon>
        <taxon>Rhodanobacteraceae</taxon>
        <taxon>Rhodanobacter</taxon>
    </lineage>
</organism>
<dbReference type="KEGG" id="rgl:CS053_15580"/>
<evidence type="ECO:0000313" key="6">
    <source>
        <dbReference type="Proteomes" id="UP000321807"/>
    </source>
</evidence>
<gene>
    <name evidence="3" type="ORF">CS053_15580</name>
    <name evidence="4" type="ORF">SAMN05192579_10366</name>
</gene>
<name>A0A1I3ZQW9_9GAMM</name>
<feature type="signal peptide" evidence="1">
    <location>
        <begin position="1"/>
        <end position="26"/>
    </location>
</feature>
<dbReference type="AlphaFoldDB" id="A0A1I3ZQW9"/>
<accession>A0A1I3ZQW9</accession>
<keyword evidence="1" id="KW-0732">Signal</keyword>
<proteinExistence type="predicted"/>
<dbReference type="RefSeq" id="WP_092701930.1">
    <property type="nucleotide sequence ID" value="NZ_CP042807.1"/>
</dbReference>
<dbReference type="Proteomes" id="UP000321807">
    <property type="component" value="Chromosome"/>
</dbReference>
<feature type="chain" id="PRO_5036021397" evidence="1">
    <location>
        <begin position="27"/>
        <end position="148"/>
    </location>
</feature>
<feature type="domain" description="TonB C-terminal" evidence="2">
    <location>
        <begin position="37"/>
        <end position="135"/>
    </location>
</feature>
<evidence type="ECO:0000313" key="4">
    <source>
        <dbReference type="EMBL" id="SFK46522.1"/>
    </source>
</evidence>
<dbReference type="Gene3D" id="3.30.1150.10">
    <property type="match status" value="1"/>
</dbReference>
<dbReference type="SUPFAM" id="SSF74653">
    <property type="entry name" value="TolA/TonB C-terminal domain"/>
    <property type="match status" value="1"/>
</dbReference>
<dbReference type="InterPro" id="IPR037682">
    <property type="entry name" value="TonB_C"/>
</dbReference>
<dbReference type="GO" id="GO:0055085">
    <property type="term" value="P:transmembrane transport"/>
    <property type="evidence" value="ECO:0007669"/>
    <property type="project" value="InterPro"/>
</dbReference>
<reference evidence="4" key="1">
    <citation type="submission" date="2016-10" db="EMBL/GenBank/DDBJ databases">
        <authorList>
            <person name="de Groot N.N."/>
        </authorList>
    </citation>
    <scope>NUCLEOTIDE SEQUENCE [LARGE SCALE GENOMIC DNA]</scope>
    <source>
        <strain evidence="4">MO64</strain>
    </source>
</reference>